<dbReference type="InterPro" id="IPR039569">
    <property type="entry name" value="FAS1-like_DH_region"/>
</dbReference>
<gene>
    <name evidence="2" type="ORF">SAMN02745126_00195</name>
</gene>
<dbReference type="STRING" id="225324.SAMN02745126_00195"/>
<proteinExistence type="predicted"/>
<accession>A0A1T4JMU8</accession>
<protein>
    <submittedName>
        <fullName evidence="2">3-methylfumaryl-CoA hydratase</fullName>
    </submittedName>
</protein>
<keyword evidence="3" id="KW-1185">Reference proteome</keyword>
<reference evidence="3" key="1">
    <citation type="submission" date="2017-02" db="EMBL/GenBank/DDBJ databases">
        <authorList>
            <person name="Varghese N."/>
            <person name="Submissions S."/>
        </authorList>
    </citation>
    <scope>NUCLEOTIDE SEQUENCE [LARGE SCALE GENOMIC DNA]</scope>
    <source>
        <strain evidence="3">ATCC 27094</strain>
    </source>
</reference>
<organism evidence="2 3">
    <name type="scientific">Enhydrobacter aerosaccus</name>
    <dbReference type="NCBI Taxonomy" id="225324"/>
    <lineage>
        <taxon>Bacteria</taxon>
        <taxon>Pseudomonadati</taxon>
        <taxon>Pseudomonadota</taxon>
        <taxon>Alphaproteobacteria</taxon>
        <taxon>Hyphomicrobiales</taxon>
        <taxon>Enhydrobacter</taxon>
    </lineage>
</organism>
<evidence type="ECO:0000259" key="1">
    <source>
        <dbReference type="Pfam" id="PF13452"/>
    </source>
</evidence>
<feature type="domain" description="FAS1-like dehydratase" evidence="1">
    <location>
        <begin position="12"/>
        <end position="142"/>
    </location>
</feature>
<dbReference type="Gene3D" id="3.10.129.10">
    <property type="entry name" value="Hotdog Thioesterase"/>
    <property type="match status" value="1"/>
</dbReference>
<dbReference type="EMBL" id="FUWJ01000001">
    <property type="protein sequence ID" value="SJZ31468.1"/>
    <property type="molecule type" value="Genomic_DNA"/>
</dbReference>
<dbReference type="SUPFAM" id="SSF54637">
    <property type="entry name" value="Thioesterase/thiol ester dehydrase-isomerase"/>
    <property type="match status" value="1"/>
</dbReference>
<evidence type="ECO:0000313" key="3">
    <source>
        <dbReference type="Proteomes" id="UP000190092"/>
    </source>
</evidence>
<evidence type="ECO:0000313" key="2">
    <source>
        <dbReference type="EMBL" id="SJZ31468.1"/>
    </source>
</evidence>
<dbReference type="AlphaFoldDB" id="A0A1T4JMU8"/>
<dbReference type="Proteomes" id="UP000190092">
    <property type="component" value="Unassembled WGS sequence"/>
</dbReference>
<dbReference type="Pfam" id="PF13452">
    <property type="entry name" value="FAS1_DH_region"/>
    <property type="match status" value="1"/>
</dbReference>
<sequence>MGLIPDQARGMIGASDPPMRVEVSRREITKYSIATEQRLKKFLDGDEAPPMFLFGALRPLVPVNELGPDGIATTSLLPDLPLKRVMAGGTKTRYFRRIKPGDVLVAVRTLSDIYEKRGSKGDLIFLVYTIDVRTETGERVAEEVQTRIVR</sequence>
<dbReference type="InterPro" id="IPR029069">
    <property type="entry name" value="HotDog_dom_sf"/>
</dbReference>
<name>A0A1T4JMU8_9HYPH</name>